<evidence type="ECO:0000256" key="4">
    <source>
        <dbReference type="ARBA" id="ARBA00022617"/>
    </source>
</evidence>
<dbReference type="AlphaFoldDB" id="A0AAE0CP04"/>
<evidence type="ECO:0000256" key="5">
    <source>
        <dbReference type="ARBA" id="ARBA00022692"/>
    </source>
</evidence>
<dbReference type="SUPFAM" id="SSF48264">
    <property type="entry name" value="Cytochrome P450"/>
    <property type="match status" value="1"/>
</dbReference>
<evidence type="ECO:0000256" key="3">
    <source>
        <dbReference type="ARBA" id="ARBA00010617"/>
    </source>
</evidence>
<dbReference type="PRINTS" id="PR00385">
    <property type="entry name" value="P450"/>
</dbReference>
<comment type="subcellular location">
    <subcellularLocation>
        <location evidence="2">Membrane</location>
    </subcellularLocation>
</comment>
<evidence type="ECO:0000256" key="11">
    <source>
        <dbReference type="ARBA" id="ARBA00023136"/>
    </source>
</evidence>
<keyword evidence="8 13" id="KW-0560">Oxidoreductase</keyword>
<reference evidence="15" key="1">
    <citation type="journal article" date="2023" name="Plant J.">
        <title>Genome sequences and population genomics provide insights into the demographic history, inbreeding, and mutation load of two 'living fossil' tree species of Dipteronia.</title>
        <authorList>
            <person name="Feng Y."/>
            <person name="Comes H.P."/>
            <person name="Chen J."/>
            <person name="Zhu S."/>
            <person name="Lu R."/>
            <person name="Zhang X."/>
            <person name="Li P."/>
            <person name="Qiu J."/>
            <person name="Olsen K.M."/>
            <person name="Qiu Y."/>
        </authorList>
    </citation>
    <scope>NUCLEOTIDE SEQUENCE</scope>
    <source>
        <strain evidence="15">KIB01</strain>
    </source>
</reference>
<dbReference type="Gene3D" id="1.10.630.10">
    <property type="entry name" value="Cytochrome P450"/>
    <property type="match status" value="1"/>
</dbReference>
<dbReference type="Proteomes" id="UP001280121">
    <property type="component" value="Unassembled WGS sequence"/>
</dbReference>
<dbReference type="InterPro" id="IPR001128">
    <property type="entry name" value="Cyt_P450"/>
</dbReference>
<gene>
    <name evidence="15" type="ORF">Ddye_010620</name>
</gene>
<evidence type="ECO:0000256" key="2">
    <source>
        <dbReference type="ARBA" id="ARBA00004370"/>
    </source>
</evidence>
<evidence type="ECO:0000256" key="8">
    <source>
        <dbReference type="ARBA" id="ARBA00023002"/>
    </source>
</evidence>
<feature type="binding site" description="axial binding residue" evidence="12">
    <location>
        <position position="442"/>
    </location>
    <ligand>
        <name>heme</name>
        <dbReference type="ChEBI" id="CHEBI:30413"/>
    </ligand>
    <ligandPart>
        <name>Fe</name>
        <dbReference type="ChEBI" id="CHEBI:18248"/>
    </ligandPart>
</feature>
<dbReference type="PRINTS" id="PR00463">
    <property type="entry name" value="EP450I"/>
</dbReference>
<dbReference type="GO" id="GO:0016705">
    <property type="term" value="F:oxidoreductase activity, acting on paired donors, with incorporation or reduction of molecular oxygen"/>
    <property type="evidence" value="ECO:0007669"/>
    <property type="project" value="InterPro"/>
</dbReference>
<dbReference type="GO" id="GO:0005506">
    <property type="term" value="F:iron ion binding"/>
    <property type="evidence" value="ECO:0007669"/>
    <property type="project" value="InterPro"/>
</dbReference>
<evidence type="ECO:0000313" key="16">
    <source>
        <dbReference type="Proteomes" id="UP001280121"/>
    </source>
</evidence>
<dbReference type="Pfam" id="PF00067">
    <property type="entry name" value="p450"/>
    <property type="match status" value="1"/>
</dbReference>
<dbReference type="GO" id="GO:0020037">
    <property type="term" value="F:heme binding"/>
    <property type="evidence" value="ECO:0007669"/>
    <property type="project" value="InterPro"/>
</dbReference>
<dbReference type="PANTHER" id="PTHR47947:SF26">
    <property type="entry name" value="CYTOCHROME P450"/>
    <property type="match status" value="1"/>
</dbReference>
<evidence type="ECO:0000256" key="7">
    <source>
        <dbReference type="ARBA" id="ARBA00022989"/>
    </source>
</evidence>
<keyword evidence="9 12" id="KW-0408">Iron</keyword>
<accession>A0AAE0CP04</accession>
<dbReference type="InterPro" id="IPR050651">
    <property type="entry name" value="Plant_Cytochrome_P450_Monoox"/>
</dbReference>
<keyword evidence="16" id="KW-1185">Reference proteome</keyword>
<name>A0AAE0CP04_9ROSI</name>
<dbReference type="EMBL" id="JANJYI010000003">
    <property type="protein sequence ID" value="KAK2657568.1"/>
    <property type="molecule type" value="Genomic_DNA"/>
</dbReference>
<evidence type="ECO:0000256" key="1">
    <source>
        <dbReference type="ARBA" id="ARBA00001971"/>
    </source>
</evidence>
<keyword evidence="4 12" id="KW-0349">Heme</keyword>
<dbReference type="InterPro" id="IPR036396">
    <property type="entry name" value="Cyt_P450_sf"/>
</dbReference>
<dbReference type="GO" id="GO:0004497">
    <property type="term" value="F:monooxygenase activity"/>
    <property type="evidence" value="ECO:0007669"/>
    <property type="project" value="UniProtKB-KW"/>
</dbReference>
<dbReference type="PROSITE" id="PS00086">
    <property type="entry name" value="CYTOCHROME_P450"/>
    <property type="match status" value="1"/>
</dbReference>
<evidence type="ECO:0008006" key="17">
    <source>
        <dbReference type="Google" id="ProtNLM"/>
    </source>
</evidence>
<comment type="similarity">
    <text evidence="3 13">Belongs to the cytochrome P450 family.</text>
</comment>
<keyword evidence="7 14" id="KW-1133">Transmembrane helix</keyword>
<sequence>MEDTAIFYSCLSLLFLIFAFKLLFLSKPRYKNLPPSPLSIPIIGHLHLLKPLMHRTFHNLSQKYGPIFSLRYGSRLVVVVSSSTAVEECFTKNDVILANRPRLLIGKYLSYDYTLVTNAPHGEHWRNLRRICALEIFSTNRLNKFQSIRKDDVKKLLEKLSSNSLRGFAKIELRPLLTELTFNTIMRMVSGKRYYGNAETNEEEAKQFREIIAEIFSNGGVSNPVDFLPFLSWFDNGDFEKRVSRLANRTDGFLQGLIEEHRKNDGSQSQNTMIDHLLSLQESQPEYYTDQIIKGLVLVMLLAGTDTSAVTMEWAISNLLNHPEVMKKAREELDAQVGQQRLIDELDLSKLQYLQSIISETLRLYPAAPLLVPHMPSSDCTVGGYNVPANTILMVNAWAIHRDPNLWEDPTSFKPERFESHVDGGDQLRHKLIPFGMGRRACPGMGLAQRVVGLTLGSLIQCFEWERVDDNEIDMKEGKGTTMPKAEPLVVMCKARLVANIALNQNV</sequence>
<keyword evidence="6 12" id="KW-0479">Metal-binding</keyword>
<dbReference type="CDD" id="cd20653">
    <property type="entry name" value="CYP81"/>
    <property type="match status" value="1"/>
</dbReference>
<evidence type="ECO:0000256" key="12">
    <source>
        <dbReference type="PIRSR" id="PIRSR602401-1"/>
    </source>
</evidence>
<comment type="caution">
    <text evidence="15">The sequence shown here is derived from an EMBL/GenBank/DDBJ whole genome shotgun (WGS) entry which is preliminary data.</text>
</comment>
<evidence type="ECO:0000313" key="15">
    <source>
        <dbReference type="EMBL" id="KAK2657568.1"/>
    </source>
</evidence>
<proteinExistence type="inferred from homology"/>
<dbReference type="FunFam" id="1.10.630.10:FF:000023">
    <property type="entry name" value="Cytochrome P450 family protein"/>
    <property type="match status" value="1"/>
</dbReference>
<dbReference type="GO" id="GO:0016020">
    <property type="term" value="C:membrane"/>
    <property type="evidence" value="ECO:0007669"/>
    <property type="project" value="UniProtKB-SubCell"/>
</dbReference>
<feature type="transmembrane region" description="Helical" evidence="14">
    <location>
        <begin position="6"/>
        <end position="24"/>
    </location>
</feature>
<evidence type="ECO:0000256" key="10">
    <source>
        <dbReference type="ARBA" id="ARBA00023033"/>
    </source>
</evidence>
<comment type="cofactor">
    <cofactor evidence="1 12">
        <name>heme</name>
        <dbReference type="ChEBI" id="CHEBI:30413"/>
    </cofactor>
</comment>
<keyword evidence="5 14" id="KW-0812">Transmembrane</keyword>
<keyword evidence="11 14" id="KW-0472">Membrane</keyword>
<organism evidence="15 16">
    <name type="scientific">Dipteronia dyeriana</name>
    <dbReference type="NCBI Taxonomy" id="168575"/>
    <lineage>
        <taxon>Eukaryota</taxon>
        <taxon>Viridiplantae</taxon>
        <taxon>Streptophyta</taxon>
        <taxon>Embryophyta</taxon>
        <taxon>Tracheophyta</taxon>
        <taxon>Spermatophyta</taxon>
        <taxon>Magnoliopsida</taxon>
        <taxon>eudicotyledons</taxon>
        <taxon>Gunneridae</taxon>
        <taxon>Pentapetalae</taxon>
        <taxon>rosids</taxon>
        <taxon>malvids</taxon>
        <taxon>Sapindales</taxon>
        <taxon>Sapindaceae</taxon>
        <taxon>Hippocastanoideae</taxon>
        <taxon>Acereae</taxon>
        <taxon>Dipteronia</taxon>
    </lineage>
</organism>
<evidence type="ECO:0000256" key="13">
    <source>
        <dbReference type="RuleBase" id="RU000461"/>
    </source>
</evidence>
<dbReference type="InterPro" id="IPR002401">
    <property type="entry name" value="Cyt_P450_E_grp-I"/>
</dbReference>
<dbReference type="PANTHER" id="PTHR47947">
    <property type="entry name" value="CYTOCHROME P450 82C3-RELATED"/>
    <property type="match status" value="1"/>
</dbReference>
<evidence type="ECO:0000256" key="14">
    <source>
        <dbReference type="SAM" id="Phobius"/>
    </source>
</evidence>
<dbReference type="InterPro" id="IPR017972">
    <property type="entry name" value="Cyt_P450_CS"/>
</dbReference>
<evidence type="ECO:0000256" key="9">
    <source>
        <dbReference type="ARBA" id="ARBA00023004"/>
    </source>
</evidence>
<keyword evidence="10 13" id="KW-0503">Monooxygenase</keyword>
<protein>
    <recommendedName>
        <fullName evidence="17">Cytochrome P450</fullName>
    </recommendedName>
</protein>
<evidence type="ECO:0000256" key="6">
    <source>
        <dbReference type="ARBA" id="ARBA00022723"/>
    </source>
</evidence>